<accession>A0A4Q7JDN4</accession>
<feature type="transmembrane region" description="Helical" evidence="7">
    <location>
        <begin position="268"/>
        <end position="292"/>
    </location>
</feature>
<evidence type="ECO:0000256" key="4">
    <source>
        <dbReference type="ARBA" id="ARBA00022692"/>
    </source>
</evidence>
<dbReference type="Proteomes" id="UP000292003">
    <property type="component" value="Unassembled WGS sequence"/>
</dbReference>
<feature type="transmembrane region" description="Helical" evidence="7">
    <location>
        <begin position="12"/>
        <end position="36"/>
    </location>
</feature>
<dbReference type="EMBL" id="SFCC01000001">
    <property type="protein sequence ID" value="RZQ66011.1"/>
    <property type="molecule type" value="Genomic_DNA"/>
</dbReference>
<feature type="transmembrane region" description="Helical" evidence="7">
    <location>
        <begin position="463"/>
        <end position="485"/>
    </location>
</feature>
<dbReference type="PANTHER" id="PTHR42718:SF47">
    <property type="entry name" value="METHYL VIOLOGEN RESISTANCE PROTEIN SMVA"/>
    <property type="match status" value="1"/>
</dbReference>
<keyword evidence="4 7" id="KW-0812">Transmembrane</keyword>
<evidence type="ECO:0000259" key="8">
    <source>
        <dbReference type="PROSITE" id="PS50850"/>
    </source>
</evidence>
<feature type="transmembrane region" description="Helical" evidence="7">
    <location>
        <begin position="304"/>
        <end position="325"/>
    </location>
</feature>
<dbReference type="InterPro" id="IPR020846">
    <property type="entry name" value="MFS_dom"/>
</dbReference>
<dbReference type="Gene3D" id="1.20.1720.10">
    <property type="entry name" value="Multidrug resistance protein D"/>
    <property type="match status" value="1"/>
</dbReference>
<evidence type="ECO:0000256" key="5">
    <source>
        <dbReference type="ARBA" id="ARBA00022989"/>
    </source>
</evidence>
<feature type="transmembrane region" description="Helical" evidence="7">
    <location>
        <begin position="105"/>
        <end position="126"/>
    </location>
</feature>
<feature type="transmembrane region" description="Helical" evidence="7">
    <location>
        <begin position="138"/>
        <end position="158"/>
    </location>
</feature>
<dbReference type="PANTHER" id="PTHR42718">
    <property type="entry name" value="MAJOR FACILITATOR SUPERFAMILY MULTIDRUG TRANSPORTER MFSC"/>
    <property type="match status" value="1"/>
</dbReference>
<comment type="caution">
    <text evidence="9">The sequence shown here is derived from an EMBL/GenBank/DDBJ whole genome shotgun (WGS) entry which is preliminary data.</text>
</comment>
<proteinExistence type="predicted"/>
<dbReference type="InterPro" id="IPR011701">
    <property type="entry name" value="MFS"/>
</dbReference>
<dbReference type="GO" id="GO:0005886">
    <property type="term" value="C:plasma membrane"/>
    <property type="evidence" value="ECO:0007669"/>
    <property type="project" value="UniProtKB-SubCell"/>
</dbReference>
<sequence>MNPQVRAGRREWTGLAVLALPTLLLALDVSVLYLALPTLSTDLGASSTEQLWIVDIYGFMVAGFLVTMGSLGDRIGRRRLLLIGAAAFGVASAVAAFAVSAEMLILARAALGIAGATLGPSTLALISTIFRDDRQRAMAVGVWMSCFMGGNALGPIVGGALLEAFWWGSVFLLGVPVMVLLLLVGPAVLPEYRDTTANGPLDLPSVGLSLLAILPFIHGLKEIARHGPDAVPLLSVLAGLGFGVAFVRRQRRLDTPLLDLRLFANRSFSIVLALFVCGGVFLSGSTLLMTQFLQLVEGLTPLEAALWMLPAVAAMTASSLTGPMLTRWFRPGYVLGGGMVVAAAGFLVVTQVGHIGGLTLLVTGWTIACAGNGLPAALGAGIVVGSVPARQAGSASSVWESGTEFSLAMGVAALGSLSTVVYRDALPGDAPAEITDGLGAALAAADRFPHLVEPARQAYTEGLSLGALLCAVACTALGMAAAVLLRETTTKGEDNAEPAGQHHAGHR</sequence>
<comment type="subcellular location">
    <subcellularLocation>
        <location evidence="1">Cell membrane</location>
        <topology evidence="1">Multi-pass membrane protein</topology>
    </subcellularLocation>
</comment>
<feature type="transmembrane region" description="Helical" evidence="7">
    <location>
        <begin position="230"/>
        <end position="247"/>
    </location>
</feature>
<dbReference type="SUPFAM" id="SSF103473">
    <property type="entry name" value="MFS general substrate transporter"/>
    <property type="match status" value="1"/>
</dbReference>
<keyword evidence="5 7" id="KW-1133">Transmembrane helix</keyword>
<evidence type="ECO:0000256" key="6">
    <source>
        <dbReference type="ARBA" id="ARBA00023136"/>
    </source>
</evidence>
<dbReference type="OrthoDB" id="4172724at2"/>
<gene>
    <name evidence="9" type="ORF">EWH70_02800</name>
</gene>
<feature type="transmembrane region" description="Helical" evidence="7">
    <location>
        <begin position="358"/>
        <end position="384"/>
    </location>
</feature>
<evidence type="ECO:0000256" key="7">
    <source>
        <dbReference type="SAM" id="Phobius"/>
    </source>
</evidence>
<reference evidence="9 10" key="1">
    <citation type="submission" date="2019-02" db="EMBL/GenBank/DDBJ databases">
        <title>Draft genome sequence of Amycolatopsis sp. 8-3EHSu isolated from roots of Suaeda maritima.</title>
        <authorList>
            <person name="Duangmal K."/>
            <person name="Chantavorakit T."/>
        </authorList>
    </citation>
    <scope>NUCLEOTIDE SEQUENCE [LARGE SCALE GENOMIC DNA]</scope>
    <source>
        <strain evidence="9 10">8-3EHSu</strain>
    </source>
</reference>
<dbReference type="Gene3D" id="1.20.1250.20">
    <property type="entry name" value="MFS general substrate transporter like domains"/>
    <property type="match status" value="1"/>
</dbReference>
<feature type="transmembrane region" description="Helical" evidence="7">
    <location>
        <begin position="80"/>
        <end position="99"/>
    </location>
</feature>
<feature type="transmembrane region" description="Helical" evidence="7">
    <location>
        <begin position="201"/>
        <end position="218"/>
    </location>
</feature>
<dbReference type="CDD" id="cd17321">
    <property type="entry name" value="MFS_MMR_MDR_like"/>
    <property type="match status" value="1"/>
</dbReference>
<name>A0A4Q7JDN4_9PSEU</name>
<keyword evidence="3" id="KW-1003">Cell membrane</keyword>
<evidence type="ECO:0000313" key="10">
    <source>
        <dbReference type="Proteomes" id="UP000292003"/>
    </source>
</evidence>
<dbReference type="GO" id="GO:0022857">
    <property type="term" value="F:transmembrane transporter activity"/>
    <property type="evidence" value="ECO:0007669"/>
    <property type="project" value="InterPro"/>
</dbReference>
<evidence type="ECO:0000256" key="3">
    <source>
        <dbReference type="ARBA" id="ARBA00022475"/>
    </source>
</evidence>
<dbReference type="RefSeq" id="WP_130473580.1">
    <property type="nucleotide sequence ID" value="NZ_SFCC01000001.1"/>
</dbReference>
<keyword evidence="6 7" id="KW-0472">Membrane</keyword>
<evidence type="ECO:0000313" key="9">
    <source>
        <dbReference type="EMBL" id="RZQ66011.1"/>
    </source>
</evidence>
<organism evidence="9 10">
    <name type="scientific">Amycolatopsis suaedae</name>
    <dbReference type="NCBI Taxonomy" id="2510978"/>
    <lineage>
        <taxon>Bacteria</taxon>
        <taxon>Bacillati</taxon>
        <taxon>Actinomycetota</taxon>
        <taxon>Actinomycetes</taxon>
        <taxon>Pseudonocardiales</taxon>
        <taxon>Pseudonocardiaceae</taxon>
        <taxon>Amycolatopsis</taxon>
    </lineage>
</organism>
<dbReference type="PROSITE" id="PS50850">
    <property type="entry name" value="MFS"/>
    <property type="match status" value="1"/>
</dbReference>
<dbReference type="InterPro" id="IPR036259">
    <property type="entry name" value="MFS_trans_sf"/>
</dbReference>
<dbReference type="AlphaFoldDB" id="A0A4Q7JDN4"/>
<dbReference type="Pfam" id="PF07690">
    <property type="entry name" value="MFS_1"/>
    <property type="match status" value="1"/>
</dbReference>
<keyword evidence="10" id="KW-1185">Reference proteome</keyword>
<protein>
    <submittedName>
        <fullName evidence="9">MFS transporter</fullName>
    </submittedName>
</protein>
<keyword evidence="2" id="KW-0813">Transport</keyword>
<feature type="transmembrane region" description="Helical" evidence="7">
    <location>
        <begin position="51"/>
        <end position="68"/>
    </location>
</feature>
<feature type="transmembrane region" description="Helical" evidence="7">
    <location>
        <begin position="164"/>
        <end position="189"/>
    </location>
</feature>
<evidence type="ECO:0000256" key="1">
    <source>
        <dbReference type="ARBA" id="ARBA00004651"/>
    </source>
</evidence>
<evidence type="ECO:0000256" key="2">
    <source>
        <dbReference type="ARBA" id="ARBA00022448"/>
    </source>
</evidence>
<feature type="domain" description="Major facilitator superfamily (MFS) profile" evidence="8">
    <location>
        <begin position="14"/>
        <end position="490"/>
    </location>
</feature>
<feature type="transmembrane region" description="Helical" evidence="7">
    <location>
        <begin position="332"/>
        <end position="352"/>
    </location>
</feature>